<proteinExistence type="predicted"/>
<name>A0A8S1INC2_9CHLO</name>
<keyword evidence="2" id="KW-1185">Reference proteome</keyword>
<reference evidence="1" key="1">
    <citation type="submission" date="2020-12" db="EMBL/GenBank/DDBJ databases">
        <authorList>
            <person name="Iha C."/>
        </authorList>
    </citation>
    <scope>NUCLEOTIDE SEQUENCE</scope>
</reference>
<sequence length="174" mass="19343">MTKARARKPRSFLLCCVRAQATYHDFFVKEKGACTLLASSGNGGKRKTACKACVTCRDWPLLPLWPMIVARVELHIEAWGAVGAVRIFCHKIAAPSVNLCAQAGRIYVPETAVVFSFERGRVVLKDRQRCPPEFCLRKCQLGPCHGPCPLVERTCPVQERRKTHNGFGTRADSS</sequence>
<evidence type="ECO:0000313" key="2">
    <source>
        <dbReference type="Proteomes" id="UP000708148"/>
    </source>
</evidence>
<dbReference type="EMBL" id="CAJHUC010000449">
    <property type="protein sequence ID" value="CAD7696235.1"/>
    <property type="molecule type" value="Genomic_DNA"/>
</dbReference>
<evidence type="ECO:0000313" key="1">
    <source>
        <dbReference type="EMBL" id="CAD7696235.1"/>
    </source>
</evidence>
<dbReference type="AlphaFoldDB" id="A0A8S1INC2"/>
<comment type="caution">
    <text evidence="1">The sequence shown here is derived from an EMBL/GenBank/DDBJ whole genome shotgun (WGS) entry which is preliminary data.</text>
</comment>
<dbReference type="Proteomes" id="UP000708148">
    <property type="component" value="Unassembled WGS sequence"/>
</dbReference>
<organism evidence="1 2">
    <name type="scientific">Ostreobium quekettii</name>
    <dbReference type="NCBI Taxonomy" id="121088"/>
    <lineage>
        <taxon>Eukaryota</taxon>
        <taxon>Viridiplantae</taxon>
        <taxon>Chlorophyta</taxon>
        <taxon>core chlorophytes</taxon>
        <taxon>Ulvophyceae</taxon>
        <taxon>TCBD clade</taxon>
        <taxon>Bryopsidales</taxon>
        <taxon>Ostreobineae</taxon>
        <taxon>Ostreobiaceae</taxon>
        <taxon>Ostreobium</taxon>
    </lineage>
</organism>
<accession>A0A8S1INC2</accession>
<gene>
    <name evidence="1" type="ORF">OSTQU699_LOCUS1596</name>
</gene>
<protein>
    <submittedName>
        <fullName evidence="1">Uncharacterized protein</fullName>
    </submittedName>
</protein>